<dbReference type="Proteomes" id="UP001597468">
    <property type="component" value="Unassembled WGS sequence"/>
</dbReference>
<name>A0ABW5IST8_9FLAO</name>
<protein>
    <submittedName>
        <fullName evidence="1">DUF6448 family protein</fullName>
    </submittedName>
</protein>
<accession>A0ABW5IST8</accession>
<evidence type="ECO:0000313" key="2">
    <source>
        <dbReference type="Proteomes" id="UP001597468"/>
    </source>
</evidence>
<dbReference type="Pfam" id="PF20046">
    <property type="entry name" value="DUF6448"/>
    <property type="match status" value="1"/>
</dbReference>
<dbReference type="EMBL" id="JBHULT010000005">
    <property type="protein sequence ID" value="MFD2516428.1"/>
    <property type="molecule type" value="Genomic_DNA"/>
</dbReference>
<comment type="caution">
    <text evidence="1">The sequence shown here is derived from an EMBL/GenBank/DDBJ whole genome shotgun (WGS) entry which is preliminary data.</text>
</comment>
<gene>
    <name evidence="1" type="ORF">ACFSTG_00830</name>
</gene>
<dbReference type="RefSeq" id="WP_380747512.1">
    <property type="nucleotide sequence ID" value="NZ_JBHULT010000005.1"/>
</dbReference>
<organism evidence="1 2">
    <name type="scientific">Salinimicrobium flavum</name>
    <dbReference type="NCBI Taxonomy" id="1737065"/>
    <lineage>
        <taxon>Bacteria</taxon>
        <taxon>Pseudomonadati</taxon>
        <taxon>Bacteroidota</taxon>
        <taxon>Flavobacteriia</taxon>
        <taxon>Flavobacteriales</taxon>
        <taxon>Flavobacteriaceae</taxon>
        <taxon>Salinimicrobium</taxon>
    </lineage>
</organism>
<dbReference type="InterPro" id="IPR045613">
    <property type="entry name" value="DUF6448"/>
</dbReference>
<proteinExistence type="predicted"/>
<keyword evidence="2" id="KW-1185">Reference proteome</keyword>
<reference evidence="2" key="1">
    <citation type="journal article" date="2019" name="Int. J. Syst. Evol. Microbiol.">
        <title>The Global Catalogue of Microorganisms (GCM) 10K type strain sequencing project: providing services to taxonomists for standard genome sequencing and annotation.</title>
        <authorList>
            <consortium name="The Broad Institute Genomics Platform"/>
            <consortium name="The Broad Institute Genome Sequencing Center for Infectious Disease"/>
            <person name="Wu L."/>
            <person name="Ma J."/>
        </authorList>
    </citation>
    <scope>NUCLEOTIDE SEQUENCE [LARGE SCALE GENOMIC DNA]</scope>
    <source>
        <strain evidence="2">KCTC 42585</strain>
    </source>
</reference>
<sequence length="206" mass="23182">MSAVKKLRKNHFLQVGNVSRLLIIFLLLWSSDALAHCDRENGPVAMAAKEALKTGNMDKILIWVGEEQEQELREKYQQSLEVYKNGGNSAELAQRYFMETAVRLHRAAEGMPFDGLKPASPNPPDIEAAEKALETGDFEPVKELLCSALEKESLNWFEKTRAAAGNKEENIAAGREWVDNYVKYIVYIHKLYQTIQAGPPHGVDSH</sequence>
<evidence type="ECO:0000313" key="1">
    <source>
        <dbReference type="EMBL" id="MFD2516428.1"/>
    </source>
</evidence>